<protein>
    <recommendedName>
        <fullName evidence="4">non-specific protein-tyrosine kinase</fullName>
        <ecNumber evidence="4">2.7.10.2</ecNumber>
    </recommendedName>
</protein>
<keyword evidence="8 17" id="KW-0812">Transmembrane</keyword>
<evidence type="ECO:0000256" key="9">
    <source>
        <dbReference type="ARBA" id="ARBA00022741"/>
    </source>
</evidence>
<reference evidence="21" key="2">
    <citation type="submission" date="2020-09" db="EMBL/GenBank/DDBJ databases">
        <authorList>
            <person name="Sun Q."/>
            <person name="Zhou Y."/>
        </authorList>
    </citation>
    <scope>NUCLEOTIDE SEQUENCE</scope>
    <source>
        <strain evidence="21">CGMCC 1.12919</strain>
    </source>
</reference>
<evidence type="ECO:0000256" key="8">
    <source>
        <dbReference type="ARBA" id="ARBA00022692"/>
    </source>
</evidence>
<dbReference type="InterPro" id="IPR027417">
    <property type="entry name" value="P-loop_NTPase"/>
</dbReference>
<dbReference type="PANTHER" id="PTHR32309:SF13">
    <property type="entry name" value="FERRIC ENTEROBACTIN TRANSPORT PROTEIN FEPE"/>
    <property type="match status" value="1"/>
</dbReference>
<evidence type="ECO:0000313" key="22">
    <source>
        <dbReference type="Proteomes" id="UP000637002"/>
    </source>
</evidence>
<dbReference type="InterPro" id="IPR050445">
    <property type="entry name" value="Bact_polysacc_biosynth/exp"/>
</dbReference>
<evidence type="ECO:0000313" key="21">
    <source>
        <dbReference type="EMBL" id="GGC67792.1"/>
    </source>
</evidence>
<evidence type="ECO:0000256" key="1">
    <source>
        <dbReference type="ARBA" id="ARBA00004429"/>
    </source>
</evidence>
<feature type="domain" description="Polysaccharide chain length determinant N-terminal" evidence="18">
    <location>
        <begin position="37"/>
        <end position="121"/>
    </location>
</feature>
<comment type="catalytic activity">
    <reaction evidence="15">
        <text>L-tyrosyl-[protein] + ATP = O-phospho-L-tyrosyl-[protein] + ADP + H(+)</text>
        <dbReference type="Rhea" id="RHEA:10596"/>
        <dbReference type="Rhea" id="RHEA-COMP:10136"/>
        <dbReference type="Rhea" id="RHEA-COMP:20101"/>
        <dbReference type="ChEBI" id="CHEBI:15378"/>
        <dbReference type="ChEBI" id="CHEBI:30616"/>
        <dbReference type="ChEBI" id="CHEBI:46858"/>
        <dbReference type="ChEBI" id="CHEBI:61978"/>
        <dbReference type="ChEBI" id="CHEBI:456216"/>
        <dbReference type="EC" id="2.7.10.2"/>
    </reaction>
</comment>
<evidence type="ECO:0000259" key="20">
    <source>
        <dbReference type="Pfam" id="PF13807"/>
    </source>
</evidence>
<dbReference type="AlphaFoldDB" id="A0A916UBN9"/>
<evidence type="ECO:0000256" key="5">
    <source>
        <dbReference type="ARBA" id="ARBA00022475"/>
    </source>
</evidence>
<evidence type="ECO:0000256" key="3">
    <source>
        <dbReference type="ARBA" id="ARBA00008883"/>
    </source>
</evidence>
<evidence type="ECO:0000256" key="13">
    <source>
        <dbReference type="ARBA" id="ARBA00023136"/>
    </source>
</evidence>
<evidence type="ECO:0000256" key="7">
    <source>
        <dbReference type="ARBA" id="ARBA00022679"/>
    </source>
</evidence>
<proteinExistence type="inferred from homology"/>
<evidence type="ECO:0000256" key="17">
    <source>
        <dbReference type="SAM" id="Phobius"/>
    </source>
</evidence>
<keyword evidence="12 17" id="KW-1133">Transmembrane helix</keyword>
<dbReference type="GO" id="GO:0005886">
    <property type="term" value="C:plasma membrane"/>
    <property type="evidence" value="ECO:0007669"/>
    <property type="project" value="UniProtKB-SubCell"/>
</dbReference>
<accession>A0A916UBN9</accession>
<comment type="caution">
    <text evidence="21">The sequence shown here is derived from an EMBL/GenBank/DDBJ whole genome shotgun (WGS) entry which is preliminary data.</text>
</comment>
<evidence type="ECO:0000256" key="11">
    <source>
        <dbReference type="ARBA" id="ARBA00022840"/>
    </source>
</evidence>
<evidence type="ECO:0000256" key="6">
    <source>
        <dbReference type="ARBA" id="ARBA00022519"/>
    </source>
</evidence>
<keyword evidence="10" id="KW-0418">Kinase</keyword>
<keyword evidence="22" id="KW-1185">Reference proteome</keyword>
<dbReference type="Gene3D" id="3.40.50.300">
    <property type="entry name" value="P-loop containing nucleotide triphosphate hydrolases"/>
    <property type="match status" value="1"/>
</dbReference>
<evidence type="ECO:0000256" key="10">
    <source>
        <dbReference type="ARBA" id="ARBA00022777"/>
    </source>
</evidence>
<dbReference type="Pfam" id="PF02706">
    <property type="entry name" value="Wzz"/>
    <property type="match status" value="1"/>
</dbReference>
<dbReference type="InterPro" id="IPR005702">
    <property type="entry name" value="Wzc-like_C"/>
</dbReference>
<dbReference type="CDD" id="cd05387">
    <property type="entry name" value="BY-kinase"/>
    <property type="match status" value="1"/>
</dbReference>
<evidence type="ECO:0000256" key="14">
    <source>
        <dbReference type="ARBA" id="ARBA00023137"/>
    </source>
</evidence>
<reference evidence="21" key="1">
    <citation type="journal article" date="2014" name="Int. J. Syst. Evol. Microbiol.">
        <title>Complete genome sequence of Corynebacterium casei LMG S-19264T (=DSM 44701T), isolated from a smear-ripened cheese.</title>
        <authorList>
            <consortium name="US DOE Joint Genome Institute (JGI-PGF)"/>
            <person name="Walter F."/>
            <person name="Albersmeier A."/>
            <person name="Kalinowski J."/>
            <person name="Ruckert C."/>
        </authorList>
    </citation>
    <scope>NUCLEOTIDE SEQUENCE</scope>
    <source>
        <strain evidence="21">CGMCC 1.12919</strain>
    </source>
</reference>
<comment type="similarity">
    <text evidence="2">Belongs to the CpsD/CapB family.</text>
</comment>
<keyword evidence="6" id="KW-0997">Cell inner membrane</keyword>
<dbReference type="GO" id="GO:0004713">
    <property type="term" value="F:protein tyrosine kinase activity"/>
    <property type="evidence" value="ECO:0007669"/>
    <property type="project" value="TreeGrafter"/>
</dbReference>
<dbReference type="Pfam" id="PF13614">
    <property type="entry name" value="AAA_31"/>
    <property type="match status" value="1"/>
</dbReference>
<dbReference type="Pfam" id="PF13807">
    <property type="entry name" value="GNVR"/>
    <property type="match status" value="1"/>
</dbReference>
<dbReference type="InterPro" id="IPR025669">
    <property type="entry name" value="AAA_dom"/>
</dbReference>
<evidence type="ECO:0000256" key="16">
    <source>
        <dbReference type="SAM" id="MobiDB-lite"/>
    </source>
</evidence>
<evidence type="ECO:0000256" key="4">
    <source>
        <dbReference type="ARBA" id="ARBA00011903"/>
    </source>
</evidence>
<keyword evidence="7" id="KW-0808">Transferase</keyword>
<dbReference type="InterPro" id="IPR003856">
    <property type="entry name" value="LPS_length_determ_N"/>
</dbReference>
<comment type="subcellular location">
    <subcellularLocation>
        <location evidence="1">Cell inner membrane</location>
        <topology evidence="1">Multi-pass membrane protein</topology>
    </subcellularLocation>
</comment>
<feature type="region of interest" description="Disordered" evidence="16">
    <location>
        <begin position="239"/>
        <end position="259"/>
    </location>
</feature>
<evidence type="ECO:0000259" key="19">
    <source>
        <dbReference type="Pfam" id="PF13614"/>
    </source>
</evidence>
<feature type="domain" description="Tyrosine-protein kinase G-rich" evidence="20">
    <location>
        <begin position="262"/>
        <end position="338"/>
    </location>
</feature>
<organism evidence="21 22">
    <name type="scientific">Chelatococcus reniformis</name>
    <dbReference type="NCBI Taxonomy" id="1494448"/>
    <lineage>
        <taxon>Bacteria</taxon>
        <taxon>Pseudomonadati</taxon>
        <taxon>Pseudomonadota</taxon>
        <taxon>Alphaproteobacteria</taxon>
        <taxon>Hyphomicrobiales</taxon>
        <taxon>Chelatococcaceae</taxon>
        <taxon>Chelatococcus</taxon>
    </lineage>
</organism>
<feature type="domain" description="AAA" evidence="19">
    <location>
        <begin position="434"/>
        <end position="552"/>
    </location>
</feature>
<keyword evidence="5" id="KW-1003">Cell membrane</keyword>
<dbReference type="Proteomes" id="UP000637002">
    <property type="component" value="Unassembled WGS sequence"/>
</dbReference>
<feature type="transmembrane region" description="Helical" evidence="17">
    <location>
        <begin position="42"/>
        <end position="64"/>
    </location>
</feature>
<dbReference type="EMBL" id="BMGG01000005">
    <property type="protein sequence ID" value="GGC67792.1"/>
    <property type="molecule type" value="Genomic_DNA"/>
</dbReference>
<keyword evidence="11" id="KW-0067">ATP-binding</keyword>
<evidence type="ECO:0000256" key="12">
    <source>
        <dbReference type="ARBA" id="ARBA00022989"/>
    </source>
</evidence>
<dbReference type="EC" id="2.7.10.2" evidence="4"/>
<dbReference type="PANTHER" id="PTHR32309">
    <property type="entry name" value="TYROSINE-PROTEIN KINASE"/>
    <property type="match status" value="1"/>
</dbReference>
<keyword evidence="9" id="KW-0547">Nucleotide-binding</keyword>
<name>A0A916UBN9_9HYPH</name>
<keyword evidence="13 17" id="KW-0472">Membrane</keyword>
<sequence>MSLTRRGAHPVVPTLSGEARADWSSATIPPDLVAVPELSVFVLRHILIVLVAVAISVGGALAYVKLATPTYTARTQLLIDPKSSQLTRDEAQSSTIDSAQLESQMAVLRSERIAVAVIRQLGLLKNPAFVKPQTEELPEGALLQQAVSAFGAGLDVRRSGLSYVIDLTFTSPDAKLAAQVANATADAYIHDQLDSRATSARVGSEWLERRVAQLREQMSTAALALQEFKAGRAYRGYRDEQRGDAGADGSAQVQGGTRDRNTLEELESTAQAYKKIYESALQGYAEAVQRQSNPMVETRVLSPATTPLNKSHPRSTLIVAFGVLLGGLLGVGLAILRENLDSTIRSVRSAKQQLGLLCLGALPLIRRTSRTRWSVRRSFGRRLGALLALLKRRYGKPSLECFTATDELGKDPFLHALAQVSTTLAATERRRSLRAIGITSAIGGEGKTTIAGNLACLLAASGVRVLVIDADLERCAMTQAVTTAGQPGLVQILLEDCPVSECSIPVPRTGVELLPTKKFNSVISEALLGSSAMMRCLSEALSTYDLVLVDLPALDQNSGAIAMGPLLDGLLIAVEWGRTPAPLVIDAVERLQSTGSHLLGTILNKAS</sequence>
<dbReference type="InterPro" id="IPR032807">
    <property type="entry name" value="GNVR"/>
</dbReference>
<evidence type="ECO:0000256" key="15">
    <source>
        <dbReference type="ARBA" id="ARBA00051245"/>
    </source>
</evidence>
<comment type="similarity">
    <text evidence="3">Belongs to the etk/wzc family.</text>
</comment>
<evidence type="ECO:0000256" key="2">
    <source>
        <dbReference type="ARBA" id="ARBA00007316"/>
    </source>
</evidence>
<evidence type="ECO:0000259" key="18">
    <source>
        <dbReference type="Pfam" id="PF02706"/>
    </source>
</evidence>
<feature type="transmembrane region" description="Helical" evidence="17">
    <location>
        <begin position="317"/>
        <end position="336"/>
    </location>
</feature>
<dbReference type="SUPFAM" id="SSF52540">
    <property type="entry name" value="P-loop containing nucleoside triphosphate hydrolases"/>
    <property type="match status" value="1"/>
</dbReference>
<keyword evidence="14" id="KW-0829">Tyrosine-protein kinase</keyword>
<gene>
    <name evidence="21" type="ORF">GCM10010994_27960</name>
</gene>